<dbReference type="Gene3D" id="3.40.50.620">
    <property type="entry name" value="HUPs"/>
    <property type="match status" value="1"/>
</dbReference>
<dbReference type="SUPFAM" id="SSF52402">
    <property type="entry name" value="Adenine nucleotide alpha hydrolases-like"/>
    <property type="match status" value="1"/>
</dbReference>
<dbReference type="PANTHER" id="PTHR43686">
    <property type="entry name" value="SULFURTRANSFERASE-RELATED"/>
    <property type="match status" value="1"/>
</dbReference>
<dbReference type="PANTHER" id="PTHR43686:SF1">
    <property type="entry name" value="AMINOTRAN_5 DOMAIN-CONTAINING PROTEIN"/>
    <property type="match status" value="1"/>
</dbReference>
<keyword evidence="1" id="KW-0808">Transferase</keyword>
<dbReference type="Proteomes" id="UP000824089">
    <property type="component" value="Unassembled WGS sequence"/>
</dbReference>
<dbReference type="AlphaFoldDB" id="A0A9D1I932"/>
<reference evidence="3" key="1">
    <citation type="submission" date="2020-10" db="EMBL/GenBank/DDBJ databases">
        <authorList>
            <person name="Gilroy R."/>
        </authorList>
    </citation>
    <scope>NUCLEOTIDE SEQUENCE</scope>
    <source>
        <strain evidence="3">CHK195-4489</strain>
    </source>
</reference>
<gene>
    <name evidence="3" type="ORF">IAD50_08855</name>
</gene>
<dbReference type="InterPro" id="IPR035107">
    <property type="entry name" value="tRNA_thiolation_TtcA_Ctu1"/>
</dbReference>
<comment type="caution">
    <text evidence="3">The sequence shown here is derived from an EMBL/GenBank/DDBJ whole genome shotgun (WGS) entry which is preliminary data.</text>
</comment>
<evidence type="ECO:0000313" key="4">
    <source>
        <dbReference type="Proteomes" id="UP000824089"/>
    </source>
</evidence>
<organism evidence="3 4">
    <name type="scientific">Candidatus Egerieisoma faecipullorum</name>
    <dbReference type="NCBI Taxonomy" id="2840963"/>
    <lineage>
        <taxon>Bacteria</taxon>
        <taxon>Bacillati</taxon>
        <taxon>Bacillota</taxon>
        <taxon>Clostridia</taxon>
        <taxon>Eubacteriales</taxon>
        <taxon>Clostridiaceae</taxon>
        <taxon>Clostridiaceae incertae sedis</taxon>
        <taxon>Candidatus Egerieisoma</taxon>
    </lineage>
</organism>
<accession>A0A9D1I932</accession>
<proteinExistence type="predicted"/>
<dbReference type="InterPro" id="IPR011063">
    <property type="entry name" value="TilS/TtcA_N"/>
</dbReference>
<protein>
    <submittedName>
        <fullName evidence="3">tRNA 2-thiocytidine biosynthesis protein TtcA</fullName>
    </submittedName>
</protein>
<reference evidence="3" key="2">
    <citation type="journal article" date="2021" name="PeerJ">
        <title>Extensive microbial diversity within the chicken gut microbiome revealed by metagenomics and culture.</title>
        <authorList>
            <person name="Gilroy R."/>
            <person name="Ravi A."/>
            <person name="Getino M."/>
            <person name="Pursley I."/>
            <person name="Horton D.L."/>
            <person name="Alikhan N.F."/>
            <person name="Baker D."/>
            <person name="Gharbi K."/>
            <person name="Hall N."/>
            <person name="Watson M."/>
            <person name="Adriaenssens E.M."/>
            <person name="Foster-Nyarko E."/>
            <person name="Jarju S."/>
            <person name="Secka A."/>
            <person name="Antonio M."/>
            <person name="Oren A."/>
            <person name="Chaudhuri R.R."/>
            <person name="La Ragione R."/>
            <person name="Hildebrand F."/>
            <person name="Pallen M.J."/>
        </authorList>
    </citation>
    <scope>NUCLEOTIDE SEQUENCE</scope>
    <source>
        <strain evidence="3">CHK195-4489</strain>
    </source>
</reference>
<feature type="domain" description="tRNA(Ile)-lysidine/2-thiocytidine synthase N-terminal" evidence="2">
    <location>
        <begin position="35"/>
        <end position="203"/>
    </location>
</feature>
<evidence type="ECO:0000256" key="1">
    <source>
        <dbReference type="ARBA" id="ARBA00022679"/>
    </source>
</evidence>
<dbReference type="GO" id="GO:0008033">
    <property type="term" value="P:tRNA processing"/>
    <property type="evidence" value="ECO:0007669"/>
    <property type="project" value="InterPro"/>
</dbReference>
<dbReference type="CDD" id="cd24138">
    <property type="entry name" value="TtcA-like"/>
    <property type="match status" value="1"/>
</dbReference>
<evidence type="ECO:0000313" key="3">
    <source>
        <dbReference type="EMBL" id="HIU30386.1"/>
    </source>
</evidence>
<dbReference type="PIRSF" id="PIRSF004976">
    <property type="entry name" value="ATPase_YdaO"/>
    <property type="match status" value="1"/>
</dbReference>
<dbReference type="Pfam" id="PF01171">
    <property type="entry name" value="ATP_bind_3"/>
    <property type="match status" value="1"/>
</dbReference>
<dbReference type="EMBL" id="DVMM01000196">
    <property type="protein sequence ID" value="HIU30386.1"/>
    <property type="molecule type" value="Genomic_DNA"/>
</dbReference>
<dbReference type="InterPro" id="IPR014729">
    <property type="entry name" value="Rossmann-like_a/b/a_fold"/>
</dbReference>
<name>A0A9D1I932_9CLOT</name>
<sequence length="246" mass="27641">MTGEGRNEKEKLRRLLSLTRRAVQDYDLIREGDRVCVGLSGGKDSLALLTTLAALKRFYPKRFELSAVTVALGFEGMDFSPVKAYCDALEVPLNIVESDIAQIVFEIRNEQNPCALCANLRRGAVNGAAAQMGCNVVALAHHKDDVIETALLSLFYEGRFYCFAPATWLERAQVRVIRPFLYVEEKEIRQFVGASSLPVVHNPCPMDRASSRAEMKTLIRTLEKENHFLRSNLFGAVKRDIWNSKS</sequence>
<dbReference type="GO" id="GO:0016740">
    <property type="term" value="F:transferase activity"/>
    <property type="evidence" value="ECO:0007669"/>
    <property type="project" value="UniProtKB-KW"/>
</dbReference>
<evidence type="ECO:0000259" key="2">
    <source>
        <dbReference type="Pfam" id="PF01171"/>
    </source>
</evidence>